<dbReference type="EMBL" id="JACJHZ010000018">
    <property type="protein sequence ID" value="MBA9021695.1"/>
    <property type="molecule type" value="Genomic_DNA"/>
</dbReference>
<evidence type="ECO:0000313" key="1">
    <source>
        <dbReference type="EMBL" id="MBA9021695.1"/>
    </source>
</evidence>
<organism evidence="1 2">
    <name type="scientific">Aminobacter ciceronei</name>
    <dbReference type="NCBI Taxonomy" id="150723"/>
    <lineage>
        <taxon>Bacteria</taxon>
        <taxon>Pseudomonadati</taxon>
        <taxon>Pseudomonadota</taxon>
        <taxon>Alphaproteobacteria</taxon>
        <taxon>Hyphomicrobiales</taxon>
        <taxon>Phyllobacteriaceae</taxon>
        <taxon>Aminobacter</taxon>
    </lineage>
</organism>
<protein>
    <submittedName>
        <fullName evidence="1">Uncharacterized protein</fullName>
    </submittedName>
</protein>
<reference evidence="1 2" key="1">
    <citation type="submission" date="2020-08" db="EMBL/GenBank/DDBJ databases">
        <title>Genomic Encyclopedia of Type Strains, Phase IV (KMG-IV): sequencing the most valuable type-strain genomes for metagenomic binning, comparative biology and taxonomic classification.</title>
        <authorList>
            <person name="Goeker M."/>
        </authorList>
    </citation>
    <scope>NUCLEOTIDE SEQUENCE [LARGE SCALE GENOMIC DNA]</scope>
    <source>
        <strain evidence="1 2">DSM 17455</strain>
    </source>
</reference>
<accession>A0ABR6C9M0</accession>
<proteinExistence type="predicted"/>
<keyword evidence="2" id="KW-1185">Reference proteome</keyword>
<gene>
    <name evidence="1" type="ORF">HNQ97_003704</name>
</gene>
<dbReference type="Proteomes" id="UP000587524">
    <property type="component" value="Unassembled WGS sequence"/>
</dbReference>
<evidence type="ECO:0000313" key="2">
    <source>
        <dbReference type="Proteomes" id="UP000587524"/>
    </source>
</evidence>
<name>A0ABR6C9M0_9HYPH</name>
<comment type="caution">
    <text evidence="1">The sequence shown here is derived from an EMBL/GenBank/DDBJ whole genome shotgun (WGS) entry which is preliminary data.</text>
</comment>
<sequence length="41" mass="4722">MKVPKNRGFKRYMHDSCWGRPPAMVVSHARRNDLNGLAVKP</sequence>